<evidence type="ECO:0000313" key="7">
    <source>
        <dbReference type="EMBL" id="KAH6680009.1"/>
    </source>
</evidence>
<dbReference type="GO" id="GO:0005634">
    <property type="term" value="C:nucleus"/>
    <property type="evidence" value="ECO:0007669"/>
    <property type="project" value="UniProtKB-SubCell"/>
</dbReference>
<evidence type="ECO:0000256" key="1">
    <source>
        <dbReference type="ARBA" id="ARBA00004123"/>
    </source>
</evidence>
<protein>
    <recommendedName>
        <fullName evidence="3">tRNA (adenine(58)-N(1))-methyltransferase non-catalytic subunit TRM6</fullName>
    </recommendedName>
    <alternativeName>
        <fullName evidence="6">tRNA(m1A58)-methyltransferase subunit TRM6</fullName>
    </alternativeName>
</protein>
<dbReference type="EMBL" id="JAGSXJ010000020">
    <property type="protein sequence ID" value="KAH6680009.1"/>
    <property type="molecule type" value="Genomic_DNA"/>
</dbReference>
<organism evidence="7 8">
    <name type="scientific">Plectosphaerella plurivora</name>
    <dbReference type="NCBI Taxonomy" id="936078"/>
    <lineage>
        <taxon>Eukaryota</taxon>
        <taxon>Fungi</taxon>
        <taxon>Dikarya</taxon>
        <taxon>Ascomycota</taxon>
        <taxon>Pezizomycotina</taxon>
        <taxon>Sordariomycetes</taxon>
        <taxon>Hypocreomycetidae</taxon>
        <taxon>Glomerellales</taxon>
        <taxon>Plectosphaerellaceae</taxon>
        <taxon>Plectosphaerella</taxon>
    </lineage>
</organism>
<dbReference type="InterPro" id="IPR017423">
    <property type="entry name" value="TRM6"/>
</dbReference>
<dbReference type="GO" id="GO:0031515">
    <property type="term" value="C:tRNA (m1A) methyltransferase complex"/>
    <property type="evidence" value="ECO:0007669"/>
    <property type="project" value="InterPro"/>
</dbReference>
<keyword evidence="8" id="KW-1185">Reference proteome</keyword>
<keyword evidence="4" id="KW-0819">tRNA processing</keyword>
<dbReference type="AlphaFoldDB" id="A0A9P9A7V3"/>
<dbReference type="Proteomes" id="UP000770015">
    <property type="component" value="Unassembled WGS sequence"/>
</dbReference>
<dbReference type="PANTHER" id="PTHR12945">
    <property type="entry name" value="TRANSLATION INITIATION FACTOR EIF3-RELATED"/>
    <property type="match status" value="1"/>
</dbReference>
<comment type="subcellular location">
    <subcellularLocation>
        <location evidence="1">Nucleus</location>
    </subcellularLocation>
</comment>
<evidence type="ECO:0000313" key="8">
    <source>
        <dbReference type="Proteomes" id="UP000770015"/>
    </source>
</evidence>
<sequence>MPDLIQPQSWVAVRLPSENNKVIQVVPNTTISLGKYGSFPSNLIIDRPYHVTFEVLDKREGENFSRLRVVPASEIHADVLAEIDGEKPIGADEDANSEDEAAAAGVADVADNVVAVAEGGDYTLVDKTSGNVIARSGREEVEEKARQMLTMDEIEQLKKQDVDGGRNIIAKLMLSHTALGEKTSFSLAKYKTLKSKKYLRQFSVLPLHPVTLGQHILEDKDASKILEMRQESLALLGSWGNVHRGEELDEGQPRVIPHDGSPAFAPEELGRRYLVVDDTGGLVVAAMAERMGILWPDNLEGTAEAEAAAAEDAPEAQDAMDVDGSAPADTVAAVPTNGAETDADKQTRTFRNDFEVDAASANTITVLHQAAQPNLALLRYWGCDMVAPNLGTRNHPLHTHLFPISWLQLLEPMADTAYSTCPADATEEEMATWKSNKRGNYHRKRKRWAKTKFLVDQARGGGFSALVVASAMEPISILRNTLPLLAGGASVSIYSPTIEPLTELCDCFSITRRAAWVSNPPAEAEGMTPAELERWEGSEDFPINPTLLLGSAVQTSRGKRWQVLPLRTHPLMMSRGGAEGYIFTGWKAVPAQGKVEARGKFKKRKMDGAQA</sequence>
<keyword evidence="5" id="KW-0539">Nucleus</keyword>
<dbReference type="GO" id="GO:0030488">
    <property type="term" value="P:tRNA methylation"/>
    <property type="evidence" value="ECO:0007669"/>
    <property type="project" value="InterPro"/>
</dbReference>
<accession>A0A9P9A7V3</accession>
<name>A0A9P9A7V3_9PEZI</name>
<proteinExistence type="inferred from homology"/>
<dbReference type="Pfam" id="PF04189">
    <property type="entry name" value="Gcd10p"/>
    <property type="match status" value="1"/>
</dbReference>
<dbReference type="PANTHER" id="PTHR12945:SF0">
    <property type="entry name" value="TRNA (ADENINE(58)-N(1))-METHYLTRANSFERASE NON-CATALYTIC SUBUNIT TRM6"/>
    <property type="match status" value="1"/>
</dbReference>
<dbReference type="OrthoDB" id="10254665at2759"/>
<evidence type="ECO:0000256" key="6">
    <source>
        <dbReference type="ARBA" id="ARBA00032319"/>
    </source>
</evidence>
<evidence type="ECO:0000256" key="4">
    <source>
        <dbReference type="ARBA" id="ARBA00022694"/>
    </source>
</evidence>
<comment type="similarity">
    <text evidence="2">Belongs to the TRM6/GCD10 family.</text>
</comment>
<gene>
    <name evidence="7" type="ORF">F5X68DRAFT_33597</name>
</gene>
<evidence type="ECO:0000256" key="2">
    <source>
        <dbReference type="ARBA" id="ARBA00008320"/>
    </source>
</evidence>
<reference evidence="7" key="1">
    <citation type="journal article" date="2021" name="Nat. Commun.">
        <title>Genetic determinants of endophytism in the Arabidopsis root mycobiome.</title>
        <authorList>
            <person name="Mesny F."/>
            <person name="Miyauchi S."/>
            <person name="Thiergart T."/>
            <person name="Pickel B."/>
            <person name="Atanasova L."/>
            <person name="Karlsson M."/>
            <person name="Huettel B."/>
            <person name="Barry K.W."/>
            <person name="Haridas S."/>
            <person name="Chen C."/>
            <person name="Bauer D."/>
            <person name="Andreopoulos W."/>
            <person name="Pangilinan J."/>
            <person name="LaButti K."/>
            <person name="Riley R."/>
            <person name="Lipzen A."/>
            <person name="Clum A."/>
            <person name="Drula E."/>
            <person name="Henrissat B."/>
            <person name="Kohler A."/>
            <person name="Grigoriev I.V."/>
            <person name="Martin F.M."/>
            <person name="Hacquard S."/>
        </authorList>
    </citation>
    <scope>NUCLEOTIDE SEQUENCE</scope>
    <source>
        <strain evidence="7">MPI-SDFR-AT-0117</strain>
    </source>
</reference>
<evidence type="ECO:0000256" key="5">
    <source>
        <dbReference type="ARBA" id="ARBA00023242"/>
    </source>
</evidence>
<comment type="caution">
    <text evidence="7">The sequence shown here is derived from an EMBL/GenBank/DDBJ whole genome shotgun (WGS) entry which is preliminary data.</text>
</comment>
<evidence type="ECO:0000256" key="3">
    <source>
        <dbReference type="ARBA" id="ARBA00021704"/>
    </source>
</evidence>